<dbReference type="VEuPathDB" id="VectorBase:HLOH_063399"/>
<dbReference type="Proteomes" id="UP000821853">
    <property type="component" value="Chromosome 1"/>
</dbReference>
<dbReference type="Gene3D" id="3.30.70.1820">
    <property type="entry name" value="L1 transposable element, RRM domain"/>
    <property type="match status" value="1"/>
</dbReference>
<gene>
    <name evidence="1" type="ORF">HPB48_002972</name>
</gene>
<dbReference type="OrthoDB" id="7417618at2759"/>
<accession>A0A9J6F746</accession>
<comment type="caution">
    <text evidence="1">The sequence shown here is derived from an EMBL/GenBank/DDBJ whole genome shotgun (WGS) entry which is preliminary data.</text>
</comment>
<dbReference type="AlphaFoldDB" id="A0A9J6F746"/>
<organism evidence="1 2">
    <name type="scientific">Haemaphysalis longicornis</name>
    <name type="common">Bush tick</name>
    <dbReference type="NCBI Taxonomy" id="44386"/>
    <lineage>
        <taxon>Eukaryota</taxon>
        <taxon>Metazoa</taxon>
        <taxon>Ecdysozoa</taxon>
        <taxon>Arthropoda</taxon>
        <taxon>Chelicerata</taxon>
        <taxon>Arachnida</taxon>
        <taxon>Acari</taxon>
        <taxon>Parasitiformes</taxon>
        <taxon>Ixodida</taxon>
        <taxon>Ixodoidea</taxon>
        <taxon>Ixodidae</taxon>
        <taxon>Haemaphysalinae</taxon>
        <taxon>Haemaphysalis</taxon>
    </lineage>
</organism>
<dbReference type="InterPro" id="IPR004244">
    <property type="entry name" value="Transposase_22"/>
</dbReference>
<protein>
    <submittedName>
        <fullName evidence="1">Uncharacterized protein</fullName>
    </submittedName>
</protein>
<sequence>MIKQDHIENRSRRNNFLFFRIPDSGKETWDDSEAYVIQLYANKLGVTVNPSSIERAHRIVKYTVEKPRLIIVKFGLFKHKQKVLYAALKLKGINISISEAYSKNVRQERAKFSAYARQSNRQYTRRYNKQTIDGKTYAYDATNDVVSDVIR</sequence>
<evidence type="ECO:0000313" key="2">
    <source>
        <dbReference type="Proteomes" id="UP000821853"/>
    </source>
</evidence>
<dbReference type="PANTHER" id="PTHR11505">
    <property type="entry name" value="L1 TRANSPOSABLE ELEMENT-RELATED"/>
    <property type="match status" value="1"/>
</dbReference>
<keyword evidence="2" id="KW-1185">Reference proteome</keyword>
<evidence type="ECO:0000313" key="1">
    <source>
        <dbReference type="EMBL" id="KAH9361110.1"/>
    </source>
</evidence>
<proteinExistence type="predicted"/>
<dbReference type="EMBL" id="JABSTR010000001">
    <property type="protein sequence ID" value="KAH9361110.1"/>
    <property type="molecule type" value="Genomic_DNA"/>
</dbReference>
<reference evidence="1 2" key="1">
    <citation type="journal article" date="2020" name="Cell">
        <title>Large-Scale Comparative Analyses of Tick Genomes Elucidate Their Genetic Diversity and Vector Capacities.</title>
        <authorList>
            <consortium name="Tick Genome and Microbiome Consortium (TIGMIC)"/>
            <person name="Jia N."/>
            <person name="Wang J."/>
            <person name="Shi W."/>
            <person name="Du L."/>
            <person name="Sun Y."/>
            <person name="Zhan W."/>
            <person name="Jiang J.F."/>
            <person name="Wang Q."/>
            <person name="Zhang B."/>
            <person name="Ji P."/>
            <person name="Bell-Sakyi L."/>
            <person name="Cui X.M."/>
            <person name="Yuan T.T."/>
            <person name="Jiang B.G."/>
            <person name="Yang W.F."/>
            <person name="Lam T.T."/>
            <person name="Chang Q.C."/>
            <person name="Ding S.J."/>
            <person name="Wang X.J."/>
            <person name="Zhu J.G."/>
            <person name="Ruan X.D."/>
            <person name="Zhao L."/>
            <person name="Wei J.T."/>
            <person name="Ye R.Z."/>
            <person name="Que T.C."/>
            <person name="Du C.H."/>
            <person name="Zhou Y.H."/>
            <person name="Cheng J.X."/>
            <person name="Dai P.F."/>
            <person name="Guo W.B."/>
            <person name="Han X.H."/>
            <person name="Huang E.J."/>
            <person name="Li L.F."/>
            <person name="Wei W."/>
            <person name="Gao Y.C."/>
            <person name="Liu J.Z."/>
            <person name="Shao H.Z."/>
            <person name="Wang X."/>
            <person name="Wang C.C."/>
            <person name="Yang T.C."/>
            <person name="Huo Q.B."/>
            <person name="Li W."/>
            <person name="Chen H.Y."/>
            <person name="Chen S.E."/>
            <person name="Zhou L.G."/>
            <person name="Ni X.B."/>
            <person name="Tian J.H."/>
            <person name="Sheng Y."/>
            <person name="Liu T."/>
            <person name="Pan Y.S."/>
            <person name="Xia L.Y."/>
            <person name="Li J."/>
            <person name="Zhao F."/>
            <person name="Cao W.C."/>
        </authorList>
    </citation>
    <scope>NUCLEOTIDE SEQUENCE [LARGE SCALE GENOMIC DNA]</scope>
    <source>
        <strain evidence="1">HaeL-2018</strain>
    </source>
</reference>
<name>A0A9J6F746_HAELO</name>
<dbReference type="OMA" id="HIENRSR"/>